<evidence type="ECO:0000313" key="1">
    <source>
        <dbReference type="EMBL" id="MBC9246720.1"/>
    </source>
</evidence>
<protein>
    <submittedName>
        <fullName evidence="1">Uncharacterized protein</fullName>
    </submittedName>
</protein>
<dbReference type="SUPFAM" id="SSF109604">
    <property type="entry name" value="HD-domain/PDEase-like"/>
    <property type="match status" value="1"/>
</dbReference>
<reference evidence="1" key="1">
    <citation type="submission" date="2020-08" db="EMBL/GenBank/DDBJ databases">
        <title>Paracoccus amoyensis sp. nov., isolated from the surface seawater at coast of Xiamen, Fujian.</title>
        <authorList>
            <person name="Lyu L."/>
        </authorList>
    </citation>
    <scope>NUCLEOTIDE SEQUENCE</scope>
    <source>
        <strain evidence="1">11-3</strain>
    </source>
</reference>
<accession>A0A926GCQ8</accession>
<dbReference type="AlphaFoldDB" id="A0A926GCQ8"/>
<dbReference type="EMBL" id="JACOQL010000002">
    <property type="protein sequence ID" value="MBC9246720.1"/>
    <property type="molecule type" value="Genomic_DNA"/>
</dbReference>
<comment type="caution">
    <text evidence="1">The sequence shown here is derived from an EMBL/GenBank/DDBJ whole genome shotgun (WGS) entry which is preliminary data.</text>
</comment>
<dbReference type="RefSeq" id="WP_187793177.1">
    <property type="nucleotide sequence ID" value="NZ_JACOQL010000002.1"/>
</dbReference>
<name>A0A926GCQ8_9RHOB</name>
<organism evidence="1 2">
    <name type="scientific">Paracoccus amoyensis</name>
    <dbReference type="NCBI Taxonomy" id="2760093"/>
    <lineage>
        <taxon>Bacteria</taxon>
        <taxon>Pseudomonadati</taxon>
        <taxon>Pseudomonadota</taxon>
        <taxon>Alphaproteobacteria</taxon>
        <taxon>Rhodobacterales</taxon>
        <taxon>Paracoccaceae</taxon>
        <taxon>Paracoccus</taxon>
    </lineage>
</organism>
<dbReference type="Proteomes" id="UP000608594">
    <property type="component" value="Unassembled WGS sequence"/>
</dbReference>
<keyword evidence="2" id="KW-1185">Reference proteome</keyword>
<evidence type="ECO:0000313" key="2">
    <source>
        <dbReference type="Proteomes" id="UP000608594"/>
    </source>
</evidence>
<sequence length="209" mass="23242">MMTIPFWTQAGTVDLADLRPEDLAAEFIADALAKINRYNGRTFETWSVAAHSVLVERLCPPEFGPWALLHDAHEFVIGDITTPAVELIAVLGNIPNFDDALALAKARIDRVIATAWHLPNRSYNDQLRRADRIALCAETIMFMGVMPDILEPSDREDTDRALTMLMEMQDCCKWQTAKSLWLSRVEHYAALGGMTPPKATSPADMASAL</sequence>
<dbReference type="Gene3D" id="1.10.3210.10">
    <property type="entry name" value="Hypothetical protein af1432"/>
    <property type="match status" value="1"/>
</dbReference>
<proteinExistence type="predicted"/>
<gene>
    <name evidence="1" type="ORF">H4P12_08340</name>
</gene>